<keyword evidence="3" id="KW-0813">Transport</keyword>
<protein>
    <recommendedName>
        <fullName evidence="9">Mechanosensitive ion channel protein</fullName>
    </recommendedName>
</protein>
<evidence type="ECO:0000256" key="5">
    <source>
        <dbReference type="ARBA" id="ARBA00022989"/>
    </source>
</evidence>
<feature type="transmembrane region" description="Helical" evidence="11">
    <location>
        <begin position="288"/>
        <end position="308"/>
    </location>
</feature>
<evidence type="ECO:0000256" key="7">
    <source>
        <dbReference type="ARBA" id="ARBA00023136"/>
    </source>
</evidence>
<keyword evidence="7 9" id="KW-0472">Membrane</keyword>
<evidence type="ECO:0000256" key="2">
    <source>
        <dbReference type="ARBA" id="ARBA00008017"/>
    </source>
</evidence>
<evidence type="ECO:0000256" key="3">
    <source>
        <dbReference type="ARBA" id="ARBA00022448"/>
    </source>
</evidence>
<organism evidence="13 14">
    <name type="scientific">Daucus carota subsp. sativus</name>
    <name type="common">Carrot</name>
    <dbReference type="NCBI Taxonomy" id="79200"/>
    <lineage>
        <taxon>Eukaryota</taxon>
        <taxon>Viridiplantae</taxon>
        <taxon>Streptophyta</taxon>
        <taxon>Embryophyta</taxon>
        <taxon>Tracheophyta</taxon>
        <taxon>Spermatophyta</taxon>
        <taxon>Magnoliopsida</taxon>
        <taxon>eudicotyledons</taxon>
        <taxon>Gunneridae</taxon>
        <taxon>Pentapetalae</taxon>
        <taxon>asterids</taxon>
        <taxon>campanulids</taxon>
        <taxon>Apiales</taxon>
        <taxon>Apiaceae</taxon>
        <taxon>Apioideae</taxon>
        <taxon>Scandiceae</taxon>
        <taxon>Daucinae</taxon>
        <taxon>Daucus</taxon>
        <taxon>Daucus sect. Daucus</taxon>
    </lineage>
</organism>
<comment type="similarity">
    <text evidence="2 9">Belongs to the MscS (TC 1.A.23) family.</text>
</comment>
<gene>
    <name evidence="13" type="ORF">DCAR_0311940</name>
</gene>
<dbReference type="SUPFAM" id="SSF50182">
    <property type="entry name" value="Sm-like ribonucleoproteins"/>
    <property type="match status" value="1"/>
</dbReference>
<dbReference type="Gene3D" id="2.30.30.60">
    <property type="match status" value="1"/>
</dbReference>
<dbReference type="GO" id="GO:0008381">
    <property type="term" value="F:mechanosensitive monoatomic ion channel activity"/>
    <property type="evidence" value="ECO:0007669"/>
    <property type="project" value="TreeGrafter"/>
</dbReference>
<feature type="transmembrane region" description="Helical" evidence="11">
    <location>
        <begin position="209"/>
        <end position="237"/>
    </location>
</feature>
<keyword evidence="6" id="KW-0406">Ion transport</keyword>
<reference evidence="13" key="2">
    <citation type="submission" date="2022-03" db="EMBL/GenBank/DDBJ databases">
        <title>Draft title - Genomic analysis of global carrot germplasm unveils the trajectory of domestication and the origin of high carotenoid orange carrot.</title>
        <authorList>
            <person name="Iorizzo M."/>
            <person name="Ellison S."/>
            <person name="Senalik D."/>
            <person name="Macko-Podgorni A."/>
            <person name="Grzebelus D."/>
            <person name="Bostan H."/>
            <person name="Rolling W."/>
            <person name="Curaba J."/>
            <person name="Simon P."/>
        </authorList>
    </citation>
    <scope>NUCLEOTIDE SEQUENCE</scope>
    <source>
        <tissue evidence="13">Leaf</tissue>
    </source>
</reference>
<feature type="transmembrane region" description="Helical" evidence="11">
    <location>
        <begin position="524"/>
        <end position="544"/>
    </location>
</feature>
<evidence type="ECO:0000313" key="14">
    <source>
        <dbReference type="Proteomes" id="UP000077755"/>
    </source>
</evidence>
<dbReference type="Pfam" id="PF00924">
    <property type="entry name" value="MS_channel_2nd"/>
    <property type="match status" value="1"/>
</dbReference>
<evidence type="ECO:0000256" key="11">
    <source>
        <dbReference type="SAM" id="Phobius"/>
    </source>
</evidence>
<accession>A0AAF0WR83</accession>
<dbReference type="InterPro" id="IPR023408">
    <property type="entry name" value="MscS_beta-dom_sf"/>
</dbReference>
<evidence type="ECO:0000256" key="4">
    <source>
        <dbReference type="ARBA" id="ARBA00022692"/>
    </source>
</evidence>
<name>A0AAF0WR83_DAUCS</name>
<evidence type="ECO:0000256" key="9">
    <source>
        <dbReference type="PIRNR" id="PIRNR017209"/>
    </source>
</evidence>
<dbReference type="FunFam" id="2.30.30.60:FF:000003">
    <property type="entry name" value="Predicted mechanosensitive ion channel"/>
    <property type="match status" value="1"/>
</dbReference>
<feature type="transmembrane region" description="Helical" evidence="11">
    <location>
        <begin position="556"/>
        <end position="579"/>
    </location>
</feature>
<feature type="compositionally biased region" description="Polar residues" evidence="10">
    <location>
        <begin position="79"/>
        <end position="88"/>
    </location>
</feature>
<dbReference type="InterPro" id="IPR010920">
    <property type="entry name" value="LSM_dom_sf"/>
</dbReference>
<feature type="region of interest" description="Disordered" evidence="10">
    <location>
        <begin position="79"/>
        <end position="149"/>
    </location>
</feature>
<feature type="transmembrane region" description="Helical" evidence="11">
    <location>
        <begin position="258"/>
        <end position="276"/>
    </location>
</feature>
<dbReference type="PANTHER" id="PTHR31618:SF7">
    <property type="entry name" value="MECHANOSENSITIVE ION CHANNEL PROTEIN"/>
    <property type="match status" value="1"/>
</dbReference>
<evidence type="ECO:0000259" key="12">
    <source>
        <dbReference type="Pfam" id="PF00924"/>
    </source>
</evidence>
<proteinExistence type="inferred from homology"/>
<dbReference type="Proteomes" id="UP000077755">
    <property type="component" value="Chromosome 3"/>
</dbReference>
<dbReference type="EMBL" id="CP093345">
    <property type="protein sequence ID" value="WOG92665.1"/>
    <property type="molecule type" value="Genomic_DNA"/>
</dbReference>
<evidence type="ECO:0000256" key="10">
    <source>
        <dbReference type="SAM" id="MobiDB-lite"/>
    </source>
</evidence>
<sequence>MEGGLKKKDGDEVLVTIKDNQVVSNSLQDLPSGSYSFSEYLPVDTSLGLLQSPSSATQVPALTSFSSVEIMNLSPALNTSPRVQQSGLTRRRSLARSVYSSRSKSRLAEPPYPRQPPRNLSHTASPVSNLHYTNTAPTTPKTPLLASPAGEEEDDVYNAKILEVIKKKGKKIRVMILLEWVVFICIVGFLIASLYIPKLRNCTIWSLAIWKWSVLVLVIFCGRMLTGWFTKVLVFGIERSFILKNKVLYFVYSLKKGFRVFLWFALILLAWGLLINRGVKRSRETTKILNYITRGLASCLIGAALWMVKTFLVKLLASSFHVTNFFDRIQESILHQYILRTLSGPRLMRFSGRTDSCRTSGCLCLRRLKKGKEVSKEEVIDIEKLKKMRRKRVSAWTIGGLIKVIRSSGLSTVSGALDEIDDEEEHGQKQGSITNEWEAKAAAYRIFNNVAKHGSKFIQEDDLLDFMTVEEVDKLLLLFGEEGEKGQIKKSSFRDWVVNVYNERKILAHSLHDTKTAIEELTKVTSVIVFIMIIIIWLLLMGFATTQVLVFISSQLLLLVFMIGNACKTAFEAAIFVFVMHPFDVGDRCVIDGVQMIVEEMNILTTIFLRYDGEKIAYPNSVLATKAISNFNRSPEMGDFVNFSVDVSTSAENISKPQHWRPDHSVQIRDIEDINEMKMALYMTHTINFQNYGEKASRRSELLYELKNIFEELGIKYRLLPQEVQLRYLESSGPPARNNSQTQMASS</sequence>
<evidence type="ECO:0000313" key="13">
    <source>
        <dbReference type="EMBL" id="WOG92665.1"/>
    </source>
</evidence>
<evidence type="ECO:0000256" key="6">
    <source>
        <dbReference type="ARBA" id="ARBA00023065"/>
    </source>
</evidence>
<dbReference type="GO" id="GO:0050982">
    <property type="term" value="P:detection of mechanical stimulus"/>
    <property type="evidence" value="ECO:0007669"/>
    <property type="project" value="UniProtKB-ARBA"/>
</dbReference>
<dbReference type="PANTHER" id="PTHR31618">
    <property type="entry name" value="MECHANOSENSITIVE ION CHANNEL PROTEIN 5"/>
    <property type="match status" value="1"/>
</dbReference>
<dbReference type="InterPro" id="IPR016688">
    <property type="entry name" value="MscS-like_plants/fungi"/>
</dbReference>
<keyword evidence="14" id="KW-1185">Reference proteome</keyword>
<dbReference type="AlphaFoldDB" id="A0AAF0WR83"/>
<keyword evidence="5 11" id="KW-1133">Transmembrane helix</keyword>
<dbReference type="PIRSF" id="PIRSF017209">
    <property type="entry name" value="Memb_At2g17000_prd"/>
    <property type="match status" value="1"/>
</dbReference>
<feature type="domain" description="Mechanosensitive ion channel MscS" evidence="12">
    <location>
        <begin position="573"/>
        <end position="633"/>
    </location>
</feature>
<evidence type="ECO:0000256" key="1">
    <source>
        <dbReference type="ARBA" id="ARBA00004141"/>
    </source>
</evidence>
<keyword evidence="8" id="KW-0407">Ion channel</keyword>
<dbReference type="GO" id="GO:0006820">
    <property type="term" value="P:monoatomic anion transport"/>
    <property type="evidence" value="ECO:0007669"/>
    <property type="project" value="TreeGrafter"/>
</dbReference>
<keyword evidence="4 11" id="KW-0812">Transmembrane</keyword>
<feature type="compositionally biased region" description="Low complexity" evidence="10">
    <location>
        <begin position="135"/>
        <end position="149"/>
    </location>
</feature>
<evidence type="ECO:0000256" key="8">
    <source>
        <dbReference type="ARBA" id="ARBA00023303"/>
    </source>
</evidence>
<comment type="subcellular location">
    <subcellularLocation>
        <location evidence="1">Membrane</location>
        <topology evidence="1">Multi-pass membrane protein</topology>
    </subcellularLocation>
</comment>
<feature type="compositionally biased region" description="Polar residues" evidence="10">
    <location>
        <begin position="118"/>
        <end position="134"/>
    </location>
</feature>
<dbReference type="InterPro" id="IPR006685">
    <property type="entry name" value="MscS_channel_2nd"/>
</dbReference>
<reference evidence="13" key="1">
    <citation type="journal article" date="2016" name="Nat. Genet.">
        <title>A high-quality carrot genome assembly provides new insights into carotenoid accumulation and asterid genome evolution.</title>
        <authorList>
            <person name="Iorizzo M."/>
            <person name="Ellison S."/>
            <person name="Senalik D."/>
            <person name="Zeng P."/>
            <person name="Satapoomin P."/>
            <person name="Huang J."/>
            <person name="Bowman M."/>
            <person name="Iovene M."/>
            <person name="Sanseverino W."/>
            <person name="Cavagnaro P."/>
            <person name="Yildiz M."/>
            <person name="Macko-Podgorni A."/>
            <person name="Moranska E."/>
            <person name="Grzebelus E."/>
            <person name="Grzebelus D."/>
            <person name="Ashrafi H."/>
            <person name="Zheng Z."/>
            <person name="Cheng S."/>
            <person name="Spooner D."/>
            <person name="Van Deynze A."/>
            <person name="Simon P."/>
        </authorList>
    </citation>
    <scope>NUCLEOTIDE SEQUENCE</scope>
    <source>
        <tissue evidence="13">Leaf</tissue>
    </source>
</reference>
<dbReference type="GO" id="GO:0005886">
    <property type="term" value="C:plasma membrane"/>
    <property type="evidence" value="ECO:0007669"/>
    <property type="project" value="UniProtKB-UniRule"/>
</dbReference>
<feature type="transmembrane region" description="Helical" evidence="11">
    <location>
        <begin position="176"/>
        <end position="197"/>
    </location>
</feature>